<evidence type="ECO:0000256" key="1">
    <source>
        <dbReference type="ARBA" id="ARBA00022801"/>
    </source>
</evidence>
<dbReference type="PANTHER" id="PTHR48081:SF31">
    <property type="entry name" value="STERYL ACETYL HYDROLASE MUG81-RELATED"/>
    <property type="match status" value="1"/>
</dbReference>
<dbReference type="InterPro" id="IPR029058">
    <property type="entry name" value="AB_hydrolase_fold"/>
</dbReference>
<dbReference type="EMBL" id="JAKEKT020000032">
    <property type="protein sequence ID" value="KAL1642574.1"/>
    <property type="molecule type" value="Genomic_DNA"/>
</dbReference>
<dbReference type="Proteomes" id="UP001521184">
    <property type="component" value="Unassembled WGS sequence"/>
</dbReference>
<evidence type="ECO:0000256" key="2">
    <source>
        <dbReference type="SAM" id="MobiDB-lite"/>
    </source>
</evidence>
<evidence type="ECO:0000313" key="5">
    <source>
        <dbReference type="Proteomes" id="UP001521184"/>
    </source>
</evidence>
<keyword evidence="5" id="KW-1185">Reference proteome</keyword>
<accession>A0ABR3TRG4</accession>
<dbReference type="SUPFAM" id="SSF53474">
    <property type="entry name" value="alpha/beta-Hydrolases"/>
    <property type="match status" value="1"/>
</dbReference>
<evidence type="ECO:0000313" key="4">
    <source>
        <dbReference type="EMBL" id="KAL1642574.1"/>
    </source>
</evidence>
<feature type="domain" description="Alpha/beta hydrolase fold-3" evidence="3">
    <location>
        <begin position="115"/>
        <end position="349"/>
    </location>
</feature>
<feature type="compositionally biased region" description="Low complexity" evidence="2">
    <location>
        <begin position="228"/>
        <end position="238"/>
    </location>
</feature>
<keyword evidence="1" id="KW-0378">Hydrolase</keyword>
<reference evidence="4 5" key="1">
    <citation type="journal article" date="2023" name="Plant Dis.">
        <title>First Report of Diplodia intermedia Causing Canker and Dieback Diseases on Apple Trees in Canada.</title>
        <authorList>
            <person name="Ellouze W."/>
            <person name="Ilyukhin E."/>
            <person name="Sulman M."/>
            <person name="Ali S."/>
        </authorList>
    </citation>
    <scope>NUCLEOTIDE SEQUENCE [LARGE SCALE GENOMIC DNA]</scope>
    <source>
        <strain evidence="4 5">M45-28</strain>
    </source>
</reference>
<proteinExistence type="predicted"/>
<protein>
    <recommendedName>
        <fullName evidence="3">Alpha/beta hydrolase fold-3 domain-containing protein</fullName>
    </recommendedName>
</protein>
<feature type="region of interest" description="Disordered" evidence="2">
    <location>
        <begin position="214"/>
        <end position="240"/>
    </location>
</feature>
<dbReference type="Pfam" id="PF07859">
    <property type="entry name" value="Abhydrolase_3"/>
    <property type="match status" value="1"/>
</dbReference>
<comment type="caution">
    <text evidence="4">The sequence shown here is derived from an EMBL/GenBank/DDBJ whole genome shotgun (WGS) entry which is preliminary data.</text>
</comment>
<organism evidence="4 5">
    <name type="scientific">Diplodia intermedia</name>
    <dbReference type="NCBI Taxonomy" id="856260"/>
    <lineage>
        <taxon>Eukaryota</taxon>
        <taxon>Fungi</taxon>
        <taxon>Dikarya</taxon>
        <taxon>Ascomycota</taxon>
        <taxon>Pezizomycotina</taxon>
        <taxon>Dothideomycetes</taxon>
        <taxon>Dothideomycetes incertae sedis</taxon>
        <taxon>Botryosphaeriales</taxon>
        <taxon>Botryosphaeriaceae</taxon>
        <taxon>Diplodia</taxon>
    </lineage>
</organism>
<dbReference type="PANTHER" id="PTHR48081">
    <property type="entry name" value="AB HYDROLASE SUPERFAMILY PROTEIN C4A8.06C"/>
    <property type="match status" value="1"/>
</dbReference>
<dbReference type="Gene3D" id="3.40.50.1820">
    <property type="entry name" value="alpha/beta hydrolase"/>
    <property type="match status" value="1"/>
</dbReference>
<dbReference type="InterPro" id="IPR050300">
    <property type="entry name" value="GDXG_lipolytic_enzyme"/>
</dbReference>
<evidence type="ECO:0000259" key="3">
    <source>
        <dbReference type="Pfam" id="PF07859"/>
    </source>
</evidence>
<name>A0ABR3TRG4_9PEZI</name>
<gene>
    <name evidence="4" type="ORF">SLS58_005343</name>
</gene>
<sequence length="385" mass="42523">MPPRPADQVRLSLFEKVKLVLFYAVVITKTCRTALTAPFTAPEKRSRVFKRHVAYAMVRHCFTHSTPRIEQAITTDTDELYYEWARKTKVAPAREALADGTEAFWIGSKDAKTVLLYFHGGGFNLPALPAHIHFAARLVESLNPSTAGGFSILFLQYDVAPFGTYPRQLAQAAALYQHAVSTLRIPNVLIGGDSAGANIAVSLLSHILHPHPDASVPRINTDNDDGGQQQQQQQQQQQKQKRIKGALLISPWTDPFGGAHASLRRNEPKDLLAPAFLRRWAAAWLGGRPHDAYNRPNAAPAGWWAGVDGVLERFLVVVGADDVLLDGALEFARGFGAGWRDERDAAVAVVEDEGHISAIMDPELGFGPEEVRMYVRIRDWLRAVV</sequence>
<dbReference type="InterPro" id="IPR013094">
    <property type="entry name" value="AB_hydrolase_3"/>
</dbReference>